<dbReference type="GO" id="GO:0003676">
    <property type="term" value="F:nucleic acid binding"/>
    <property type="evidence" value="ECO:0007669"/>
    <property type="project" value="InterPro"/>
</dbReference>
<dbReference type="InterPro" id="IPR012337">
    <property type="entry name" value="RNaseH-like_sf"/>
</dbReference>
<feature type="domain" description="Exonuclease" evidence="1">
    <location>
        <begin position="2"/>
        <end position="197"/>
    </location>
</feature>
<proteinExistence type="predicted"/>
<dbReference type="GO" id="GO:0006259">
    <property type="term" value="P:DNA metabolic process"/>
    <property type="evidence" value="ECO:0007669"/>
    <property type="project" value="UniProtKB-ARBA"/>
</dbReference>
<gene>
    <name evidence="2" type="ORF">A9Q84_17315</name>
</gene>
<evidence type="ECO:0000313" key="2">
    <source>
        <dbReference type="EMBL" id="OUR94867.1"/>
    </source>
</evidence>
<dbReference type="InterPro" id="IPR013520">
    <property type="entry name" value="Ribonucl_H"/>
</dbReference>
<dbReference type="InterPro" id="IPR036397">
    <property type="entry name" value="RNaseH_sf"/>
</dbReference>
<dbReference type="GO" id="GO:0004527">
    <property type="term" value="F:exonuclease activity"/>
    <property type="evidence" value="ECO:0007669"/>
    <property type="project" value="UniProtKB-ARBA"/>
</dbReference>
<reference evidence="3" key="1">
    <citation type="journal article" date="2017" name="Proc. Natl. Acad. Sci. U.S.A.">
        <title>Simulation of Deepwater Horizon oil plume reveals substrate specialization within a complex community of hydrocarbon-degraders.</title>
        <authorList>
            <person name="Hu P."/>
            <person name="Dubinsky E.A."/>
            <person name="Probst A.J."/>
            <person name="Wang J."/>
            <person name="Sieber C.M.K."/>
            <person name="Tom L.M."/>
            <person name="Gardinali P."/>
            <person name="Banfield J.F."/>
            <person name="Atlas R.M."/>
            <person name="Andersen G.L."/>
        </authorList>
    </citation>
    <scope>NUCLEOTIDE SEQUENCE [LARGE SCALE GENOMIC DNA]</scope>
</reference>
<comment type="caution">
    <text evidence="2">The sequence shown here is derived from an EMBL/GenBank/DDBJ whole genome shotgun (WGS) entry which is preliminary data.</text>
</comment>
<sequence length="198" mass="22868">MKYLSFDIEATGLAENDYLIEFGMVPFCSETGEIAHHLEKNWYVKCPSFEELKPRLDKWVIDHNKELIDKAHNEGEELNQFKILLETYLNDPEVTEYFQKTERNKIVLFGKSLNAIDLPFMNRDLGWNFMREHFHHQVLDLSSVVMSMCDMKLLPDSCQSGSGLMKHFKMGDVAHTALADAVNTADLYLKVMKSAKKS</sequence>
<dbReference type="SUPFAM" id="SSF53098">
    <property type="entry name" value="Ribonuclease H-like"/>
    <property type="match status" value="1"/>
</dbReference>
<name>A0A1Y5F7M1_9BACT</name>
<dbReference type="EMBL" id="MAAO01000010">
    <property type="protein sequence ID" value="OUR94867.1"/>
    <property type="molecule type" value="Genomic_DNA"/>
</dbReference>
<dbReference type="Pfam" id="PF00929">
    <property type="entry name" value="RNase_T"/>
    <property type="match status" value="1"/>
</dbReference>
<dbReference type="Gene3D" id="3.30.420.10">
    <property type="entry name" value="Ribonuclease H-like superfamily/Ribonuclease H"/>
    <property type="match status" value="1"/>
</dbReference>
<dbReference type="SMART" id="SM00479">
    <property type="entry name" value="EXOIII"/>
    <property type="match status" value="1"/>
</dbReference>
<protein>
    <recommendedName>
        <fullName evidence="1">Exonuclease domain-containing protein</fullName>
    </recommendedName>
</protein>
<evidence type="ECO:0000259" key="1">
    <source>
        <dbReference type="SMART" id="SM00479"/>
    </source>
</evidence>
<accession>A0A1Y5F7M1</accession>
<dbReference type="AlphaFoldDB" id="A0A1Y5F7M1"/>
<evidence type="ECO:0000313" key="3">
    <source>
        <dbReference type="Proteomes" id="UP000196531"/>
    </source>
</evidence>
<dbReference type="Proteomes" id="UP000196531">
    <property type="component" value="Unassembled WGS sequence"/>
</dbReference>
<organism evidence="2 3">
    <name type="scientific">Halobacteriovorax marinus</name>
    <dbReference type="NCBI Taxonomy" id="97084"/>
    <lineage>
        <taxon>Bacteria</taxon>
        <taxon>Pseudomonadati</taxon>
        <taxon>Bdellovibrionota</taxon>
        <taxon>Bacteriovoracia</taxon>
        <taxon>Bacteriovoracales</taxon>
        <taxon>Halobacteriovoraceae</taxon>
        <taxon>Halobacteriovorax</taxon>
    </lineage>
</organism>